<protein>
    <submittedName>
        <fullName evidence="2">Uncharacterized protein</fullName>
    </submittedName>
</protein>
<evidence type="ECO:0000313" key="2">
    <source>
        <dbReference type="EMBL" id="KAF2668119.1"/>
    </source>
</evidence>
<feature type="coiled-coil region" evidence="1">
    <location>
        <begin position="529"/>
        <end position="556"/>
    </location>
</feature>
<dbReference type="AlphaFoldDB" id="A0A6A6U793"/>
<evidence type="ECO:0000256" key="1">
    <source>
        <dbReference type="SAM" id="Coils"/>
    </source>
</evidence>
<feature type="coiled-coil region" evidence="1">
    <location>
        <begin position="138"/>
        <end position="165"/>
    </location>
</feature>
<sequence length="617" mass="67480">MSFLEVPTSQLPGNAGDALYRQHVDALGLALLHIKERDKNSFAIAGQLDELQKIIDTKKMEIPGLIERASMKEAAQAVLNTTLSDMDSVKQFLASLTNFGKALTRETEKYGADEIVRVLQECCPVKLYTQAEVDEILRQRIDSEAETYRNQIREVNKNMAAQASKHQTAIDIKDGVLNERNQRIDYNETQIRDKDEQIAQHLGTIGGLRGQLEQINRDLERASTANTVQGPLEQAVTDLNAAVASLNSTHTANLTAAITKLESLPVARQAYPAPQPGAKSAAIVPEAFNLSSLNSKFDEIVKLVGKLAQNNLGERPSLAEAFTTLQSRVLAIETTVKHADNELASVSGKVSTALEKFEMVVGPGKLTIASKVSSMVKNMNTIGGSSNNENLGRLVSKQKLPTDVTITTLDDKVQKLVDSLHNSAHPLTSESMHNLVTDVAKISTNIGTFGNPEESLAKELRLIKKAIGAPINDLTLAGWVQKLETSIPDAEALAKSLGELKLFKDMDDKVGWLQGNLSDSQNSVLVQIIEQAIGLKAEMKEKLQALQRDFDSIQQTSESDANTLVDQLQVSVNTTEAIQRAYIQLSKEMQISNQTNDDLHNTIVQMTRYLKLSSAPV</sequence>
<accession>A0A6A6U793</accession>
<gene>
    <name evidence="2" type="ORF">BT63DRAFT_480999</name>
</gene>
<keyword evidence="1" id="KW-0175">Coiled coil</keyword>
<reference evidence="2" key="1">
    <citation type="journal article" date="2020" name="Stud. Mycol.">
        <title>101 Dothideomycetes genomes: a test case for predicting lifestyles and emergence of pathogens.</title>
        <authorList>
            <person name="Haridas S."/>
            <person name="Albert R."/>
            <person name="Binder M."/>
            <person name="Bloem J."/>
            <person name="Labutti K."/>
            <person name="Salamov A."/>
            <person name="Andreopoulos B."/>
            <person name="Baker S."/>
            <person name="Barry K."/>
            <person name="Bills G."/>
            <person name="Bluhm B."/>
            <person name="Cannon C."/>
            <person name="Castanera R."/>
            <person name="Culley D."/>
            <person name="Daum C."/>
            <person name="Ezra D."/>
            <person name="Gonzalez J."/>
            <person name="Henrissat B."/>
            <person name="Kuo A."/>
            <person name="Liang C."/>
            <person name="Lipzen A."/>
            <person name="Lutzoni F."/>
            <person name="Magnuson J."/>
            <person name="Mondo S."/>
            <person name="Nolan M."/>
            <person name="Ohm R."/>
            <person name="Pangilinan J."/>
            <person name="Park H.-J."/>
            <person name="Ramirez L."/>
            <person name="Alfaro M."/>
            <person name="Sun H."/>
            <person name="Tritt A."/>
            <person name="Yoshinaga Y."/>
            <person name="Zwiers L.-H."/>
            <person name="Turgeon B."/>
            <person name="Goodwin S."/>
            <person name="Spatafora J."/>
            <person name="Crous P."/>
            <person name="Grigoriev I."/>
        </authorList>
    </citation>
    <scope>NUCLEOTIDE SEQUENCE</scope>
    <source>
        <strain evidence="2">CBS 115976</strain>
    </source>
</reference>
<dbReference type="Proteomes" id="UP000799302">
    <property type="component" value="Unassembled WGS sequence"/>
</dbReference>
<organism evidence="2 3">
    <name type="scientific">Microthyrium microscopicum</name>
    <dbReference type="NCBI Taxonomy" id="703497"/>
    <lineage>
        <taxon>Eukaryota</taxon>
        <taxon>Fungi</taxon>
        <taxon>Dikarya</taxon>
        <taxon>Ascomycota</taxon>
        <taxon>Pezizomycotina</taxon>
        <taxon>Dothideomycetes</taxon>
        <taxon>Dothideomycetes incertae sedis</taxon>
        <taxon>Microthyriales</taxon>
        <taxon>Microthyriaceae</taxon>
        <taxon>Microthyrium</taxon>
    </lineage>
</organism>
<keyword evidence="3" id="KW-1185">Reference proteome</keyword>
<dbReference type="EMBL" id="MU004237">
    <property type="protein sequence ID" value="KAF2668119.1"/>
    <property type="molecule type" value="Genomic_DNA"/>
</dbReference>
<proteinExistence type="predicted"/>
<evidence type="ECO:0000313" key="3">
    <source>
        <dbReference type="Proteomes" id="UP000799302"/>
    </source>
</evidence>
<name>A0A6A6U793_9PEZI</name>